<dbReference type="AlphaFoldDB" id="A0A0G8F190"/>
<evidence type="ECO:0000313" key="2">
    <source>
        <dbReference type="Proteomes" id="UP000035214"/>
    </source>
</evidence>
<evidence type="ECO:0000313" key="1">
    <source>
        <dbReference type="EMBL" id="KLA29517.1"/>
    </source>
</evidence>
<gene>
    <name evidence="1" type="ORF">B4077_3578</name>
</gene>
<proteinExistence type="predicted"/>
<dbReference type="EMBL" id="LCYI01000022">
    <property type="protein sequence ID" value="KLA29517.1"/>
    <property type="molecule type" value="Genomic_DNA"/>
</dbReference>
<organism evidence="1 2">
    <name type="scientific">Bacillus cereus</name>
    <dbReference type="NCBI Taxonomy" id="1396"/>
    <lineage>
        <taxon>Bacteria</taxon>
        <taxon>Bacillati</taxon>
        <taxon>Bacillota</taxon>
        <taxon>Bacilli</taxon>
        <taxon>Bacillales</taxon>
        <taxon>Bacillaceae</taxon>
        <taxon>Bacillus</taxon>
        <taxon>Bacillus cereus group</taxon>
    </lineage>
</organism>
<name>A0A0G8F190_BACCE</name>
<reference evidence="1 2" key="1">
    <citation type="submission" date="2015-04" db="EMBL/GenBank/DDBJ databases">
        <title>Draft Genome Sequences of Eight Spore-Forming Food Isolates of Bacillus cereus Genome sequencing.</title>
        <authorList>
            <person name="Krawcyk A.O."/>
            <person name="de Jong A."/>
            <person name="Eijlander R.T."/>
            <person name="Berendsen E.M."/>
            <person name="Holsappel S."/>
            <person name="Wells-Bennik M."/>
            <person name="Kuipers O.P."/>
        </authorList>
    </citation>
    <scope>NUCLEOTIDE SEQUENCE [LARGE SCALE GENOMIC DNA]</scope>
    <source>
        <strain evidence="1 2">B4077</strain>
    </source>
</reference>
<dbReference type="PATRIC" id="fig|1396.428.peg.4677"/>
<sequence length="43" mass="5212">MDVGFINRRVEKSIHNNPTEVFRKLRWETPATKSDFEQQRNHV</sequence>
<protein>
    <submittedName>
        <fullName evidence="1">Uncharacterized protein</fullName>
    </submittedName>
</protein>
<dbReference type="Proteomes" id="UP000035214">
    <property type="component" value="Unassembled WGS sequence"/>
</dbReference>
<comment type="caution">
    <text evidence="1">The sequence shown here is derived from an EMBL/GenBank/DDBJ whole genome shotgun (WGS) entry which is preliminary data.</text>
</comment>
<accession>A0A0G8F190</accession>